<protein>
    <recommendedName>
        <fullName evidence="3 10">Gluconokinase</fullName>
        <ecNumber evidence="3 10">2.7.1.12</ecNumber>
    </recommendedName>
</protein>
<evidence type="ECO:0000256" key="4">
    <source>
        <dbReference type="ARBA" id="ARBA00022679"/>
    </source>
</evidence>
<dbReference type="AlphaFoldDB" id="A0A7Y4M4X2"/>
<evidence type="ECO:0000256" key="7">
    <source>
        <dbReference type="ARBA" id="ARBA00022840"/>
    </source>
</evidence>
<proteinExistence type="inferred from homology"/>
<dbReference type="CDD" id="cd02021">
    <property type="entry name" value="GntK"/>
    <property type="match status" value="1"/>
</dbReference>
<evidence type="ECO:0000256" key="10">
    <source>
        <dbReference type="RuleBase" id="RU363066"/>
    </source>
</evidence>
<keyword evidence="5 10" id="KW-0547">Nucleotide-binding</keyword>
<dbReference type="RefSeq" id="WP_171713125.1">
    <property type="nucleotide sequence ID" value="NZ_JAAVLW010000009.1"/>
</dbReference>
<dbReference type="InterPro" id="IPR006001">
    <property type="entry name" value="Therm_gnt_kin"/>
</dbReference>
<dbReference type="InterPro" id="IPR031322">
    <property type="entry name" value="Shikimate/glucono_kinase"/>
</dbReference>
<keyword evidence="8" id="KW-0311">Gluconate utilization</keyword>
<evidence type="ECO:0000256" key="5">
    <source>
        <dbReference type="ARBA" id="ARBA00022741"/>
    </source>
</evidence>
<comment type="similarity">
    <text evidence="2 10">Belongs to the gluconokinase GntK/GntV family.</text>
</comment>
<dbReference type="Gene3D" id="3.40.50.300">
    <property type="entry name" value="P-loop containing nucleotide triphosphate hydrolases"/>
    <property type="match status" value="1"/>
</dbReference>
<comment type="pathway">
    <text evidence="1">Carbohydrate acid metabolism.</text>
</comment>
<keyword evidence="12" id="KW-1185">Reference proteome</keyword>
<keyword evidence="7 10" id="KW-0067">ATP-binding</keyword>
<dbReference type="GO" id="GO:0005737">
    <property type="term" value="C:cytoplasm"/>
    <property type="evidence" value="ECO:0007669"/>
    <property type="project" value="TreeGrafter"/>
</dbReference>
<comment type="catalytic activity">
    <reaction evidence="9 10">
        <text>D-gluconate + ATP = 6-phospho-D-gluconate + ADP + H(+)</text>
        <dbReference type="Rhea" id="RHEA:19433"/>
        <dbReference type="ChEBI" id="CHEBI:15378"/>
        <dbReference type="ChEBI" id="CHEBI:18391"/>
        <dbReference type="ChEBI" id="CHEBI:30616"/>
        <dbReference type="ChEBI" id="CHEBI:58759"/>
        <dbReference type="ChEBI" id="CHEBI:456216"/>
        <dbReference type="EC" id="2.7.1.12"/>
    </reaction>
</comment>
<evidence type="ECO:0000313" key="11">
    <source>
        <dbReference type="EMBL" id="NOJ49966.1"/>
    </source>
</evidence>
<dbReference type="SUPFAM" id="SSF52540">
    <property type="entry name" value="P-loop containing nucleoside triphosphate hydrolases"/>
    <property type="match status" value="1"/>
</dbReference>
<dbReference type="EMBL" id="JAAVLW010000009">
    <property type="protein sequence ID" value="NOJ49966.1"/>
    <property type="molecule type" value="Genomic_DNA"/>
</dbReference>
<dbReference type="PANTHER" id="PTHR43442">
    <property type="entry name" value="GLUCONOKINASE-RELATED"/>
    <property type="match status" value="1"/>
</dbReference>
<dbReference type="GO" id="GO:0046316">
    <property type="term" value="F:gluconokinase activity"/>
    <property type="evidence" value="ECO:0007669"/>
    <property type="project" value="UniProtKB-EC"/>
</dbReference>
<evidence type="ECO:0000256" key="6">
    <source>
        <dbReference type="ARBA" id="ARBA00022777"/>
    </source>
</evidence>
<evidence type="ECO:0000256" key="9">
    <source>
        <dbReference type="ARBA" id="ARBA00048090"/>
    </source>
</evidence>
<dbReference type="InterPro" id="IPR027417">
    <property type="entry name" value="P-loop_NTPase"/>
</dbReference>
<dbReference type="EC" id="2.7.1.12" evidence="3 10"/>
<dbReference type="Pfam" id="PF01202">
    <property type="entry name" value="SKI"/>
    <property type="match status" value="1"/>
</dbReference>
<dbReference type="GO" id="GO:0005524">
    <property type="term" value="F:ATP binding"/>
    <property type="evidence" value="ECO:0007669"/>
    <property type="project" value="UniProtKB-KW"/>
</dbReference>
<keyword evidence="6 10" id="KW-0418">Kinase</keyword>
<keyword evidence="4 10" id="KW-0808">Transferase</keyword>
<organism evidence="11 12">
    <name type="scientific">Bradyrhizobium archetypum</name>
    <dbReference type="NCBI Taxonomy" id="2721160"/>
    <lineage>
        <taxon>Bacteria</taxon>
        <taxon>Pseudomonadati</taxon>
        <taxon>Pseudomonadota</taxon>
        <taxon>Alphaproteobacteria</taxon>
        <taxon>Hyphomicrobiales</taxon>
        <taxon>Nitrobacteraceae</taxon>
        <taxon>Bradyrhizobium</taxon>
    </lineage>
</organism>
<dbReference type="GO" id="GO:0019521">
    <property type="term" value="P:D-gluconate metabolic process"/>
    <property type="evidence" value="ECO:0007669"/>
    <property type="project" value="UniProtKB-KW"/>
</dbReference>
<evidence type="ECO:0000313" key="12">
    <source>
        <dbReference type="Proteomes" id="UP000528734"/>
    </source>
</evidence>
<comment type="caution">
    <text evidence="11">The sequence shown here is derived from an EMBL/GenBank/DDBJ whole genome shotgun (WGS) entry which is preliminary data.</text>
</comment>
<dbReference type="NCBIfam" id="TIGR01313">
    <property type="entry name" value="therm_gnt_kin"/>
    <property type="match status" value="1"/>
</dbReference>
<gene>
    <name evidence="11" type="ORF">HCN50_27585</name>
</gene>
<accession>A0A7Y4M4X2</accession>
<dbReference type="PANTHER" id="PTHR43442:SF3">
    <property type="entry name" value="GLUCONOKINASE-RELATED"/>
    <property type="match status" value="1"/>
</dbReference>
<name>A0A7Y4M4X2_9BRAD</name>
<dbReference type="FunFam" id="3.40.50.300:FF:000522">
    <property type="entry name" value="Gluconokinase"/>
    <property type="match status" value="1"/>
</dbReference>
<dbReference type="Proteomes" id="UP000528734">
    <property type="component" value="Unassembled WGS sequence"/>
</dbReference>
<evidence type="ECO:0000256" key="3">
    <source>
        <dbReference type="ARBA" id="ARBA00012054"/>
    </source>
</evidence>
<evidence type="ECO:0000256" key="1">
    <source>
        <dbReference type="ARBA" id="ARBA00004761"/>
    </source>
</evidence>
<sequence length="162" mass="17744">MGVSGSGKSTIADHLAKRLGWRYEDGDQFHPPGNVAKMSAGHPLTDGDRWPWLKAIADEIDRLSASGERAVIACSALKRAYRDILVHGRDDIRIVFLDGTQDLIAARLAARKRHFMPLGLLTSQFATLERPGADERPIIVSIDAPVEAIVDEIVSQLNLVPQ</sequence>
<evidence type="ECO:0000256" key="2">
    <source>
        <dbReference type="ARBA" id="ARBA00008420"/>
    </source>
</evidence>
<reference evidence="11 12" key="1">
    <citation type="submission" date="2020-03" db="EMBL/GenBank/DDBJ databases">
        <title>Bradyrhizobium diversity isolated from nodules of Muelleranthus trifoliolatus.</title>
        <authorList>
            <person name="Klepa M."/>
            <person name="Helene L."/>
            <person name="Hungria M."/>
        </authorList>
    </citation>
    <scope>NUCLEOTIDE SEQUENCE [LARGE SCALE GENOMIC DNA]</scope>
    <source>
        <strain evidence="11 12">WSM 1744</strain>
    </source>
</reference>
<evidence type="ECO:0000256" key="8">
    <source>
        <dbReference type="ARBA" id="ARBA00023064"/>
    </source>
</evidence>